<protein>
    <submittedName>
        <fullName evidence="2">Uncharacterized protein</fullName>
    </submittedName>
</protein>
<keyword evidence="1" id="KW-1133">Transmembrane helix</keyword>
<dbReference type="STRING" id="1797589.A2784_05205"/>
<evidence type="ECO:0000313" key="2">
    <source>
        <dbReference type="EMBL" id="OGY17569.1"/>
    </source>
</evidence>
<comment type="caution">
    <text evidence="2">The sequence shown here is derived from an EMBL/GenBank/DDBJ whole genome shotgun (WGS) entry which is preliminary data.</text>
</comment>
<dbReference type="AlphaFoldDB" id="A0A1G1VQ86"/>
<dbReference type="Proteomes" id="UP000177324">
    <property type="component" value="Unassembled WGS sequence"/>
</dbReference>
<dbReference type="EMBL" id="MHCH01000019">
    <property type="protein sequence ID" value="OGY17569.1"/>
    <property type="molecule type" value="Genomic_DNA"/>
</dbReference>
<gene>
    <name evidence="2" type="ORF">A2784_05205</name>
</gene>
<organism evidence="2 3">
    <name type="scientific">Candidatus Chisholmbacteria bacterium RIFCSPHIGHO2_01_FULL_48_12</name>
    <dbReference type="NCBI Taxonomy" id="1797589"/>
    <lineage>
        <taxon>Bacteria</taxon>
        <taxon>Candidatus Chisholmiibacteriota</taxon>
    </lineage>
</organism>
<keyword evidence="1" id="KW-0812">Transmembrane</keyword>
<accession>A0A1G1VQ86</accession>
<sequence length="67" mass="7911">MTDPKVKSKLEEKKRSNWPVVVLLVMTVGLSLVFYLKNVNWGGLNLKINFDWLTNWWGTETVRLEKF</sequence>
<proteinExistence type="predicted"/>
<keyword evidence="1" id="KW-0472">Membrane</keyword>
<feature type="transmembrane region" description="Helical" evidence="1">
    <location>
        <begin position="20"/>
        <end position="36"/>
    </location>
</feature>
<reference evidence="2 3" key="1">
    <citation type="journal article" date="2016" name="Nat. Commun.">
        <title>Thousands of microbial genomes shed light on interconnected biogeochemical processes in an aquifer system.</title>
        <authorList>
            <person name="Anantharaman K."/>
            <person name="Brown C.T."/>
            <person name="Hug L.A."/>
            <person name="Sharon I."/>
            <person name="Castelle C.J."/>
            <person name="Probst A.J."/>
            <person name="Thomas B.C."/>
            <person name="Singh A."/>
            <person name="Wilkins M.J."/>
            <person name="Karaoz U."/>
            <person name="Brodie E.L."/>
            <person name="Williams K.H."/>
            <person name="Hubbard S.S."/>
            <person name="Banfield J.F."/>
        </authorList>
    </citation>
    <scope>NUCLEOTIDE SEQUENCE [LARGE SCALE GENOMIC DNA]</scope>
</reference>
<evidence type="ECO:0000256" key="1">
    <source>
        <dbReference type="SAM" id="Phobius"/>
    </source>
</evidence>
<name>A0A1G1VQ86_9BACT</name>
<evidence type="ECO:0000313" key="3">
    <source>
        <dbReference type="Proteomes" id="UP000177324"/>
    </source>
</evidence>